<evidence type="ECO:0000256" key="1">
    <source>
        <dbReference type="SAM" id="MobiDB-lite"/>
    </source>
</evidence>
<evidence type="ECO:0000256" key="2">
    <source>
        <dbReference type="SAM" id="Phobius"/>
    </source>
</evidence>
<evidence type="ECO:0000313" key="3">
    <source>
        <dbReference type="EMBL" id="KRG47309.1"/>
    </source>
</evidence>
<feature type="compositionally biased region" description="Low complexity" evidence="1">
    <location>
        <begin position="153"/>
        <end position="189"/>
    </location>
</feature>
<dbReference type="AlphaFoldDB" id="A0A0R0APZ7"/>
<keyword evidence="2" id="KW-0812">Transmembrane</keyword>
<dbReference type="STRING" id="676599.ARC20_02965"/>
<feature type="compositionally biased region" description="Pro residues" evidence="1">
    <location>
        <begin position="215"/>
        <end position="227"/>
    </location>
</feature>
<feature type="region of interest" description="Disordered" evidence="1">
    <location>
        <begin position="575"/>
        <end position="605"/>
    </location>
</feature>
<dbReference type="OrthoDB" id="6008404at2"/>
<reference evidence="3 4" key="1">
    <citation type="submission" date="2015-10" db="EMBL/GenBank/DDBJ databases">
        <title>Genome sequencing and analysis of members of genus Stenotrophomonas.</title>
        <authorList>
            <person name="Patil P.P."/>
            <person name="Midha S."/>
            <person name="Patil P.B."/>
        </authorList>
    </citation>
    <scope>NUCLEOTIDE SEQUENCE [LARGE SCALE GENOMIC DNA]</scope>
    <source>
        <strain evidence="3 4">JCM 16536</strain>
    </source>
</reference>
<dbReference type="EMBL" id="LLXU01000035">
    <property type="protein sequence ID" value="KRG47309.1"/>
    <property type="molecule type" value="Genomic_DNA"/>
</dbReference>
<dbReference type="Proteomes" id="UP000051802">
    <property type="component" value="Unassembled WGS sequence"/>
</dbReference>
<proteinExistence type="predicted"/>
<dbReference type="RefSeq" id="WP_057643263.1">
    <property type="nucleotide sequence ID" value="NZ_LLXU01000035.1"/>
</dbReference>
<feature type="region of interest" description="Disordered" evidence="1">
    <location>
        <begin position="292"/>
        <end position="502"/>
    </location>
</feature>
<accession>A0A0R0APZ7</accession>
<organism evidence="3 4">
    <name type="scientific">Stenotrophomonas panacihumi</name>
    <dbReference type="NCBI Taxonomy" id="676599"/>
    <lineage>
        <taxon>Bacteria</taxon>
        <taxon>Pseudomonadati</taxon>
        <taxon>Pseudomonadota</taxon>
        <taxon>Gammaproteobacteria</taxon>
        <taxon>Lysobacterales</taxon>
        <taxon>Lysobacteraceae</taxon>
        <taxon>Stenotrophomonas</taxon>
    </lineage>
</organism>
<protein>
    <recommendedName>
        <fullName evidence="5">Transmembrane repetitive protein</fullName>
    </recommendedName>
</protein>
<feature type="compositionally biased region" description="Low complexity" evidence="1">
    <location>
        <begin position="364"/>
        <end position="400"/>
    </location>
</feature>
<keyword evidence="4" id="KW-1185">Reference proteome</keyword>
<name>A0A0R0APZ7_9GAMM</name>
<comment type="caution">
    <text evidence="3">The sequence shown here is derived from an EMBL/GenBank/DDBJ whole genome shotgun (WGS) entry which is preliminary data.</text>
</comment>
<keyword evidence="2" id="KW-0472">Membrane</keyword>
<feature type="compositionally biased region" description="Low complexity" evidence="1">
    <location>
        <begin position="234"/>
        <end position="249"/>
    </location>
</feature>
<feature type="compositionally biased region" description="Polar residues" evidence="1">
    <location>
        <begin position="401"/>
        <end position="415"/>
    </location>
</feature>
<sequence length="605" mass="63771">MTKAADLIDVLLARQPVGPLLDRRSGLPFAWGHWVRTRDVIASVAYPSAAVAELVAQRPPRASSGVLPPLSKWQAFRRLWWQHWEPRPRDERPYHWLAMLASFLIHLAFFILLLWVAVVRLAQPSDEGGEEGRVKLEMIGRGSPAETGGGPGEPDAGGAASPAPARQATAAQRAQRAQAAARASAAPAAAVPPPPAPPQASTDANDSEPASEPLTAPPMTLPTPRLPEPVIADQPLQVTETPVTTTDFTLPPPQPVELSIPSPREVTPPPVRVRERQVVVADRPALVAPRVREVDAPSVRPATPQVREREVVSVDTPQVTLPQTPPRDVPVPQVRAPDVQVRQIELPGVADAPAAPNPTPAAAPAPSSATADNGRDATSSSTTASPSNAANGNAAAPTPTQGNGNAQARTGNGRNASDRPAGNPAATGGSGPRAAERSGGWDTQAAGDDWSVGHQQRAGEDAAGAQGNGLYNRDGSLRVPSEGQGAGETPRGAPGSDTDGWSRERLADAGTWLKRPPYDYTPTSFDQYWVPNQSLLADWVRSGVKQIEIPIPGTNTKIKCVVSLLQFGGGCGLTNPNMQDQPAEARPPPDIPFKKELQENNGSVR</sequence>
<feature type="region of interest" description="Disordered" evidence="1">
    <location>
        <begin position="140"/>
        <end position="270"/>
    </location>
</feature>
<gene>
    <name evidence="3" type="ORF">ARC20_02965</name>
</gene>
<evidence type="ECO:0000313" key="4">
    <source>
        <dbReference type="Proteomes" id="UP000051802"/>
    </source>
</evidence>
<feature type="transmembrane region" description="Helical" evidence="2">
    <location>
        <begin position="96"/>
        <end position="118"/>
    </location>
</feature>
<keyword evidence="2" id="KW-1133">Transmembrane helix</keyword>
<evidence type="ECO:0008006" key="5">
    <source>
        <dbReference type="Google" id="ProtNLM"/>
    </source>
</evidence>